<dbReference type="NCBIfam" id="TIGR00253">
    <property type="entry name" value="RNA_bind_YhbY"/>
    <property type="match status" value="1"/>
</dbReference>
<evidence type="ECO:0000259" key="3">
    <source>
        <dbReference type="PROSITE" id="PS51295"/>
    </source>
</evidence>
<dbReference type="PROSITE" id="PS51295">
    <property type="entry name" value="CRM"/>
    <property type="match status" value="1"/>
</dbReference>
<dbReference type="AlphaFoldDB" id="A0AA43XM71"/>
<feature type="domain" description="CRM" evidence="3">
    <location>
        <begin position="1"/>
        <end position="96"/>
    </location>
</feature>
<dbReference type="RefSeq" id="WP_160722084.1">
    <property type="nucleotide sequence ID" value="NZ_SUMG01000014.1"/>
</dbReference>
<evidence type="ECO:0000313" key="5">
    <source>
        <dbReference type="Proteomes" id="UP000449710"/>
    </source>
</evidence>
<reference evidence="4 5" key="1">
    <citation type="submission" date="2019-04" db="EMBL/GenBank/DDBJ databases">
        <title>Isachenkonia alkalipeptolytica gen. nov. sp. nov. a new anaerobic, alkiliphilic organothrophic bacterium capable to reduce synthesized ferrihydrite isolated from a soda lake.</title>
        <authorList>
            <person name="Toshchakov S.V."/>
            <person name="Zavarzina D.G."/>
            <person name="Zhilina T.N."/>
            <person name="Kostrikina N.A."/>
            <person name="Kublanov I.V."/>
        </authorList>
    </citation>
    <scope>NUCLEOTIDE SEQUENCE [LARGE SCALE GENOMIC DNA]</scope>
    <source>
        <strain evidence="4 5">Z-1701</strain>
    </source>
</reference>
<organism evidence="4 5">
    <name type="scientific">Isachenkonia alkalipeptolytica</name>
    <dbReference type="NCBI Taxonomy" id="2565777"/>
    <lineage>
        <taxon>Bacteria</taxon>
        <taxon>Bacillati</taxon>
        <taxon>Bacillota</taxon>
        <taxon>Clostridia</taxon>
        <taxon>Eubacteriales</taxon>
        <taxon>Clostridiaceae</taxon>
        <taxon>Isachenkonia</taxon>
    </lineage>
</organism>
<dbReference type="EMBL" id="SUMG01000014">
    <property type="protein sequence ID" value="NBG88941.1"/>
    <property type="molecule type" value="Genomic_DNA"/>
</dbReference>
<dbReference type="PANTHER" id="PTHR40065:SF3">
    <property type="entry name" value="RNA-BINDING PROTEIN YHBY"/>
    <property type="match status" value="1"/>
</dbReference>
<keyword evidence="1 2" id="KW-0694">RNA-binding</keyword>
<evidence type="ECO:0000256" key="1">
    <source>
        <dbReference type="ARBA" id="ARBA00022884"/>
    </source>
</evidence>
<dbReference type="InterPro" id="IPR035920">
    <property type="entry name" value="YhbY-like_sf"/>
</dbReference>
<gene>
    <name evidence="4" type="primary">yhbY</name>
    <name evidence="4" type="ORF">ISALK_10565</name>
</gene>
<dbReference type="SMART" id="SM01103">
    <property type="entry name" value="CRS1_YhbY"/>
    <property type="match status" value="1"/>
</dbReference>
<comment type="caution">
    <text evidence="4">The sequence shown here is derived from an EMBL/GenBank/DDBJ whole genome shotgun (WGS) entry which is preliminary data.</text>
</comment>
<dbReference type="Pfam" id="PF01985">
    <property type="entry name" value="CRS1_YhbY"/>
    <property type="match status" value="1"/>
</dbReference>
<evidence type="ECO:0000256" key="2">
    <source>
        <dbReference type="PROSITE-ProRule" id="PRU00626"/>
    </source>
</evidence>
<accession>A0AA43XM71</accession>
<dbReference type="SUPFAM" id="SSF75471">
    <property type="entry name" value="YhbY-like"/>
    <property type="match status" value="1"/>
</dbReference>
<proteinExistence type="predicted"/>
<sequence>MLKGKQRSYLKKLAHDIDSIFQIGKAGINENFIEQLKNALEARELVKITVLDNSDLDTKEAASEVAEKTEAEFVQAIGKKFVIYKESEENKKIKLPKA</sequence>
<keyword evidence="5" id="KW-1185">Reference proteome</keyword>
<evidence type="ECO:0000313" key="4">
    <source>
        <dbReference type="EMBL" id="NBG88941.1"/>
    </source>
</evidence>
<name>A0AA43XM71_9CLOT</name>
<dbReference type="Gene3D" id="3.30.110.60">
    <property type="entry name" value="YhbY-like"/>
    <property type="match status" value="1"/>
</dbReference>
<dbReference type="PANTHER" id="PTHR40065">
    <property type="entry name" value="RNA-BINDING PROTEIN YHBY"/>
    <property type="match status" value="1"/>
</dbReference>
<dbReference type="Proteomes" id="UP000449710">
    <property type="component" value="Unassembled WGS sequence"/>
</dbReference>
<protein>
    <submittedName>
        <fullName evidence="4">Ribosome assembly RNA-binding protein YhbY</fullName>
    </submittedName>
</protein>
<dbReference type="InterPro" id="IPR051925">
    <property type="entry name" value="RNA-binding_domain"/>
</dbReference>
<dbReference type="InterPro" id="IPR017924">
    <property type="entry name" value="RNA-binding_YhbY"/>
</dbReference>
<dbReference type="GO" id="GO:0003723">
    <property type="term" value="F:RNA binding"/>
    <property type="evidence" value="ECO:0007669"/>
    <property type="project" value="UniProtKB-UniRule"/>
</dbReference>
<dbReference type="InterPro" id="IPR001890">
    <property type="entry name" value="RNA-binding_CRM"/>
</dbReference>